<name>A0ABW5FDN3_9BACL</name>
<keyword evidence="10" id="KW-1185">Reference proteome</keyword>
<keyword evidence="5 8" id="KW-0812">Transmembrane</keyword>
<dbReference type="EMBL" id="JBHUKY010000058">
    <property type="protein sequence ID" value="MFD2413130.1"/>
    <property type="molecule type" value="Genomic_DNA"/>
</dbReference>
<feature type="transmembrane region" description="Helical" evidence="8">
    <location>
        <begin position="121"/>
        <end position="141"/>
    </location>
</feature>
<dbReference type="PANTHER" id="PTHR34975:SF2">
    <property type="entry name" value="SPORE GERMINATION PROTEIN A2"/>
    <property type="match status" value="1"/>
</dbReference>
<evidence type="ECO:0000313" key="9">
    <source>
        <dbReference type="EMBL" id="MFD2413130.1"/>
    </source>
</evidence>
<keyword evidence="6 8" id="KW-1133">Transmembrane helix</keyword>
<dbReference type="PANTHER" id="PTHR34975">
    <property type="entry name" value="SPORE GERMINATION PROTEIN A2"/>
    <property type="match status" value="1"/>
</dbReference>
<evidence type="ECO:0000256" key="3">
    <source>
        <dbReference type="ARBA" id="ARBA00022448"/>
    </source>
</evidence>
<proteinExistence type="inferred from homology"/>
<comment type="subcellular location">
    <subcellularLocation>
        <location evidence="1">Membrane</location>
        <topology evidence="1">Multi-pass membrane protein</topology>
    </subcellularLocation>
</comment>
<comment type="similarity">
    <text evidence="2">Belongs to the amino acid-polyamine-organocation (APC) superfamily. Spore germination protein (SGP) (TC 2.A.3.9) family.</text>
</comment>
<protein>
    <submittedName>
        <fullName evidence="9">Endospore germination permease</fullName>
    </submittedName>
</protein>
<feature type="transmembrane region" description="Helical" evidence="8">
    <location>
        <begin position="269"/>
        <end position="293"/>
    </location>
</feature>
<dbReference type="RefSeq" id="WP_379255335.1">
    <property type="nucleotide sequence ID" value="NZ_JBHSVQ010000001.1"/>
</dbReference>
<dbReference type="Proteomes" id="UP001597448">
    <property type="component" value="Unassembled WGS sequence"/>
</dbReference>
<evidence type="ECO:0000256" key="5">
    <source>
        <dbReference type="ARBA" id="ARBA00022692"/>
    </source>
</evidence>
<evidence type="ECO:0000256" key="1">
    <source>
        <dbReference type="ARBA" id="ARBA00004141"/>
    </source>
</evidence>
<dbReference type="Pfam" id="PF03845">
    <property type="entry name" value="Spore_permease"/>
    <property type="match status" value="1"/>
</dbReference>
<feature type="transmembrane region" description="Helical" evidence="8">
    <location>
        <begin position="148"/>
        <end position="172"/>
    </location>
</feature>
<feature type="transmembrane region" description="Helical" evidence="8">
    <location>
        <begin position="334"/>
        <end position="356"/>
    </location>
</feature>
<feature type="transmembrane region" description="Helical" evidence="8">
    <location>
        <begin position="41"/>
        <end position="61"/>
    </location>
</feature>
<dbReference type="InterPro" id="IPR004761">
    <property type="entry name" value="Spore_GerAB"/>
</dbReference>
<evidence type="ECO:0000256" key="6">
    <source>
        <dbReference type="ARBA" id="ARBA00022989"/>
    </source>
</evidence>
<keyword evidence="4" id="KW-0309">Germination</keyword>
<keyword evidence="3" id="KW-0813">Transport</keyword>
<gene>
    <name evidence="9" type="ORF">ACFSX3_24910</name>
</gene>
<feature type="transmembrane region" description="Helical" evidence="8">
    <location>
        <begin position="305"/>
        <end position="328"/>
    </location>
</feature>
<evidence type="ECO:0000313" key="10">
    <source>
        <dbReference type="Proteomes" id="UP001597448"/>
    </source>
</evidence>
<evidence type="ECO:0000256" key="7">
    <source>
        <dbReference type="ARBA" id="ARBA00023136"/>
    </source>
</evidence>
<keyword evidence="7 8" id="KW-0472">Membrane</keyword>
<feature type="transmembrane region" description="Helical" evidence="8">
    <location>
        <begin position="88"/>
        <end position="109"/>
    </location>
</feature>
<accession>A0ABW5FDN3</accession>
<comment type="caution">
    <text evidence="9">The sequence shown here is derived from an EMBL/GenBank/DDBJ whole genome shotgun (WGS) entry which is preliminary data.</text>
</comment>
<evidence type="ECO:0000256" key="4">
    <source>
        <dbReference type="ARBA" id="ARBA00022544"/>
    </source>
</evidence>
<organism evidence="9 10">
    <name type="scientific">Paenibacillus rhizoplanae</name>
    <dbReference type="NCBI Taxonomy" id="1917181"/>
    <lineage>
        <taxon>Bacteria</taxon>
        <taxon>Bacillati</taxon>
        <taxon>Bacillota</taxon>
        <taxon>Bacilli</taxon>
        <taxon>Bacillales</taxon>
        <taxon>Paenibacillaceae</taxon>
        <taxon>Paenibacillus</taxon>
    </lineage>
</organism>
<evidence type="ECO:0000256" key="8">
    <source>
        <dbReference type="SAM" id="Phobius"/>
    </source>
</evidence>
<feature type="transmembrane region" description="Helical" evidence="8">
    <location>
        <begin position="215"/>
        <end position="240"/>
    </location>
</feature>
<sequence>MSKSMKLSSVQFFILTFGLATGTSILDLPGSIALVAREDAWIAALISLLINLLMAGLCLALSRMYPGQNLFEILESVLGRWPGKAFSLIYLFYFLTLTSTLLGDMGTFITTEVMPETPQEAIKLIFLLVIVIGARKGIIILARLGELLFPWLLLLLMLLILALIPQVTWTHILPVMEDGVGPSLSAGIQSSMFQEPIVLMGFLPLVKLPGKQARALLGGMTAGGLILFVLVLLSVMVLGIEQTSNSIYPVFVLAKTINIGNVLQRVEGILITIWIMTFFIKISLLFLLLLQNLQIVFNLKRTSHLIYPLAILLFVLASSVYINIVYVLDIAQNVWWKFAAIHLVFIPLVVYLIALIRHKLGASAAKS</sequence>
<reference evidence="10" key="1">
    <citation type="journal article" date="2019" name="Int. J. Syst. Evol. Microbiol.">
        <title>The Global Catalogue of Microorganisms (GCM) 10K type strain sequencing project: providing services to taxonomists for standard genome sequencing and annotation.</title>
        <authorList>
            <consortium name="The Broad Institute Genomics Platform"/>
            <consortium name="The Broad Institute Genome Sequencing Center for Infectious Disease"/>
            <person name="Wu L."/>
            <person name="Ma J."/>
        </authorList>
    </citation>
    <scope>NUCLEOTIDE SEQUENCE [LARGE SCALE GENOMIC DNA]</scope>
    <source>
        <strain evidence="10">CCM 8725</strain>
    </source>
</reference>
<evidence type="ECO:0000256" key="2">
    <source>
        <dbReference type="ARBA" id="ARBA00007998"/>
    </source>
</evidence>
<dbReference type="NCBIfam" id="TIGR00912">
    <property type="entry name" value="2A0309"/>
    <property type="match status" value="1"/>
</dbReference>